<evidence type="ECO:0000313" key="3">
    <source>
        <dbReference type="Proteomes" id="UP000298381"/>
    </source>
</evidence>
<keyword evidence="3" id="KW-1185">Reference proteome</keyword>
<sequence>MHCLILGETGAGKSMFAELMYRFAIESHIIPTDAPFITLVECKTKLDICKVKLDP</sequence>
<dbReference type="AlphaFoldDB" id="A0A4Z0D4P1"/>
<accession>A0A4Z0D4P1</accession>
<proteinExistence type="predicted"/>
<comment type="caution">
    <text evidence="2">The sequence shown here is derived from an EMBL/GenBank/DDBJ whole genome shotgun (WGS) entry which is preliminary data.</text>
</comment>
<dbReference type="Pfam" id="PF01935">
    <property type="entry name" value="DUF87"/>
    <property type="match status" value="1"/>
</dbReference>
<reference evidence="2 3" key="1">
    <citation type="submission" date="2019-03" db="EMBL/GenBank/DDBJ databases">
        <title>Draft genome sequence data and analysis of a Fermenting Bacterium, Soehngenia longevitae strain 1933PT, isolated from petroleum reservoir in Azerbaijan.</title>
        <authorList>
            <person name="Grouzdev D.S."/>
            <person name="Bidzhieva S.K."/>
            <person name="Sokolova D.S."/>
            <person name="Tourova T.P."/>
            <person name="Poltaraus A.B."/>
            <person name="Nazina T.N."/>
        </authorList>
    </citation>
    <scope>NUCLEOTIDE SEQUENCE [LARGE SCALE GENOMIC DNA]</scope>
    <source>
        <strain evidence="2 3">1933P</strain>
    </source>
</reference>
<dbReference type="InterPro" id="IPR002789">
    <property type="entry name" value="HerA_central"/>
</dbReference>
<organism evidence="2 3">
    <name type="scientific">Soehngenia longivitae</name>
    <dbReference type="NCBI Taxonomy" id="2562294"/>
    <lineage>
        <taxon>Bacteria</taxon>
        <taxon>Bacillati</taxon>
        <taxon>Bacillota</taxon>
        <taxon>Tissierellia</taxon>
        <taxon>Tissierellales</taxon>
        <taxon>Tissierellaceae</taxon>
        <taxon>Soehngenia</taxon>
    </lineage>
</organism>
<feature type="domain" description="Helicase HerA central" evidence="1">
    <location>
        <begin position="1"/>
        <end position="26"/>
    </location>
</feature>
<dbReference type="OrthoDB" id="1707986at2"/>
<dbReference type="Proteomes" id="UP000298381">
    <property type="component" value="Unassembled WGS sequence"/>
</dbReference>
<protein>
    <submittedName>
        <fullName evidence="2">DUF87 domain-containing protein</fullName>
    </submittedName>
</protein>
<gene>
    <name evidence="2" type="ORF">E4100_08745</name>
</gene>
<evidence type="ECO:0000313" key="2">
    <source>
        <dbReference type="EMBL" id="TFZ39223.1"/>
    </source>
</evidence>
<evidence type="ECO:0000259" key="1">
    <source>
        <dbReference type="Pfam" id="PF01935"/>
    </source>
</evidence>
<name>A0A4Z0D4P1_9FIRM</name>
<dbReference type="EMBL" id="SRIB01000015">
    <property type="protein sequence ID" value="TFZ39223.1"/>
    <property type="molecule type" value="Genomic_DNA"/>
</dbReference>